<reference evidence="1 2" key="1">
    <citation type="submission" date="2018-04" db="EMBL/GenBank/DDBJ databases">
        <title>Genomic Encyclopedia of Type Strains, Phase III (KMG-III): the genomes of soil and plant-associated and newly described type strains.</title>
        <authorList>
            <person name="Whitman W."/>
        </authorList>
    </citation>
    <scope>NUCLEOTIDE SEQUENCE [LARGE SCALE GENOMIC DNA]</scope>
    <source>
        <strain evidence="1 2">MA101b</strain>
    </source>
</reference>
<sequence length="133" mass="13813">MPVPASAPAFEQPVDPSDVQEFVVTLSQGALDAKPAPFLITGEAVASFVLAVSVESAAAGLSIRSDSGYAPTCVGNKITFWPVIAAGQQSATIFDGDGVRLGVDLTITTNNVPPRIKQRTLVLRVAQQYGTLA</sequence>
<evidence type="ECO:0000313" key="1">
    <source>
        <dbReference type="EMBL" id="PTQ59730.1"/>
    </source>
</evidence>
<gene>
    <name evidence="1" type="ORF">C8J26_2582</name>
</gene>
<comment type="caution">
    <text evidence="1">The sequence shown here is derived from an EMBL/GenBank/DDBJ whole genome shotgun (WGS) entry which is preliminary data.</text>
</comment>
<dbReference type="AlphaFoldDB" id="A0A2T5GK89"/>
<evidence type="ECO:0000313" key="2">
    <source>
        <dbReference type="Proteomes" id="UP000244189"/>
    </source>
</evidence>
<dbReference type="Proteomes" id="UP000244189">
    <property type="component" value="Unassembled WGS sequence"/>
</dbReference>
<dbReference type="RefSeq" id="WP_107958446.1">
    <property type="nucleotide sequence ID" value="NZ_QAOG01000004.1"/>
</dbReference>
<name>A0A2T5GK89_9SPHN</name>
<protein>
    <submittedName>
        <fullName evidence="1">Uncharacterized protein</fullName>
    </submittedName>
</protein>
<accession>A0A2T5GK89</accession>
<organism evidence="1 2">
    <name type="scientific">Sphingomonas aurantiaca</name>
    <dbReference type="NCBI Taxonomy" id="185949"/>
    <lineage>
        <taxon>Bacteria</taxon>
        <taxon>Pseudomonadati</taxon>
        <taxon>Pseudomonadota</taxon>
        <taxon>Alphaproteobacteria</taxon>
        <taxon>Sphingomonadales</taxon>
        <taxon>Sphingomonadaceae</taxon>
        <taxon>Sphingomonas</taxon>
    </lineage>
</organism>
<dbReference type="EMBL" id="QAOG01000004">
    <property type="protein sequence ID" value="PTQ59730.1"/>
    <property type="molecule type" value="Genomic_DNA"/>
</dbReference>
<keyword evidence="2" id="KW-1185">Reference proteome</keyword>
<proteinExistence type="predicted"/>